<dbReference type="Pfam" id="PF03795">
    <property type="entry name" value="YCII"/>
    <property type="match status" value="1"/>
</dbReference>
<gene>
    <name evidence="3" type="ORF">GCM10020369_20170</name>
</gene>
<keyword evidence="4" id="KW-1185">Reference proteome</keyword>
<proteinExistence type="inferred from homology"/>
<organism evidence="3 4">
    <name type="scientific">Cryptosporangium minutisporangium</name>
    <dbReference type="NCBI Taxonomy" id="113569"/>
    <lineage>
        <taxon>Bacteria</taxon>
        <taxon>Bacillati</taxon>
        <taxon>Actinomycetota</taxon>
        <taxon>Actinomycetes</taxon>
        <taxon>Cryptosporangiales</taxon>
        <taxon>Cryptosporangiaceae</taxon>
        <taxon>Cryptosporangium</taxon>
    </lineage>
</organism>
<dbReference type="Proteomes" id="UP001501676">
    <property type="component" value="Unassembled WGS sequence"/>
</dbReference>
<evidence type="ECO:0000259" key="2">
    <source>
        <dbReference type="Pfam" id="PF03795"/>
    </source>
</evidence>
<dbReference type="EMBL" id="BAAAYN010000012">
    <property type="protein sequence ID" value="GAA3385685.1"/>
    <property type="molecule type" value="Genomic_DNA"/>
</dbReference>
<dbReference type="RefSeq" id="WP_345727753.1">
    <property type="nucleotide sequence ID" value="NZ_BAAAYN010000012.1"/>
</dbReference>
<name>A0ABP6SW92_9ACTN</name>
<reference evidence="4" key="1">
    <citation type="journal article" date="2019" name="Int. J. Syst. Evol. Microbiol.">
        <title>The Global Catalogue of Microorganisms (GCM) 10K type strain sequencing project: providing services to taxonomists for standard genome sequencing and annotation.</title>
        <authorList>
            <consortium name="The Broad Institute Genomics Platform"/>
            <consortium name="The Broad Institute Genome Sequencing Center for Infectious Disease"/>
            <person name="Wu L."/>
            <person name="Ma J."/>
        </authorList>
    </citation>
    <scope>NUCLEOTIDE SEQUENCE [LARGE SCALE GENOMIC DNA]</scope>
    <source>
        <strain evidence="4">JCM 9458</strain>
    </source>
</reference>
<evidence type="ECO:0000313" key="4">
    <source>
        <dbReference type="Proteomes" id="UP001501676"/>
    </source>
</evidence>
<feature type="domain" description="YCII-related" evidence="2">
    <location>
        <begin position="15"/>
        <end position="84"/>
    </location>
</feature>
<accession>A0ABP6SW92</accession>
<evidence type="ECO:0000256" key="1">
    <source>
        <dbReference type="ARBA" id="ARBA00007689"/>
    </source>
</evidence>
<comment type="caution">
    <text evidence="3">The sequence shown here is derived from an EMBL/GenBank/DDBJ whole genome shotgun (WGS) entry which is preliminary data.</text>
</comment>
<dbReference type="SUPFAM" id="SSF54909">
    <property type="entry name" value="Dimeric alpha+beta barrel"/>
    <property type="match status" value="1"/>
</dbReference>
<dbReference type="InterPro" id="IPR005545">
    <property type="entry name" value="YCII"/>
</dbReference>
<protein>
    <recommendedName>
        <fullName evidence="2">YCII-related domain-containing protein</fullName>
    </recommendedName>
</protein>
<evidence type="ECO:0000313" key="3">
    <source>
        <dbReference type="EMBL" id="GAA3385685.1"/>
    </source>
</evidence>
<comment type="similarity">
    <text evidence="1">Belongs to the YciI family.</text>
</comment>
<sequence>MIYAYNLLSPRPSFVTDMTDDEKAAMAAHTEYWKGLLADGVAVCFGAVLDPAGPYGLAVVEADDQAHIEQIAANDPAVRSGMTAKFHPMPGGFVRPVPAATR</sequence>
<dbReference type="InterPro" id="IPR011008">
    <property type="entry name" value="Dimeric_a/b-barrel"/>
</dbReference>
<dbReference type="Gene3D" id="3.30.70.1060">
    <property type="entry name" value="Dimeric alpha+beta barrel"/>
    <property type="match status" value="1"/>
</dbReference>